<feature type="region of interest" description="Disordered" evidence="1">
    <location>
        <begin position="72"/>
        <end position="156"/>
    </location>
</feature>
<feature type="compositionally biased region" description="Low complexity" evidence="1">
    <location>
        <begin position="354"/>
        <end position="383"/>
    </location>
</feature>
<evidence type="ECO:0000256" key="1">
    <source>
        <dbReference type="SAM" id="MobiDB-lite"/>
    </source>
</evidence>
<proteinExistence type="predicted"/>
<dbReference type="SUPFAM" id="SSF54523">
    <property type="entry name" value="Pili subunits"/>
    <property type="match status" value="1"/>
</dbReference>
<dbReference type="EMBL" id="LR593886">
    <property type="protein sequence ID" value="VTR91833.1"/>
    <property type="molecule type" value="Genomic_DNA"/>
</dbReference>
<evidence type="ECO:0000313" key="3">
    <source>
        <dbReference type="Proteomes" id="UP000464178"/>
    </source>
</evidence>
<feature type="region of interest" description="Disordered" evidence="1">
    <location>
        <begin position="301"/>
        <end position="393"/>
    </location>
</feature>
<reference evidence="2 3" key="1">
    <citation type="submission" date="2019-05" db="EMBL/GenBank/DDBJ databases">
        <authorList>
            <consortium name="Science for Life Laboratories"/>
        </authorList>
    </citation>
    <scope>NUCLEOTIDE SEQUENCE [LARGE SCALE GENOMIC DNA]</scope>
    <source>
        <strain evidence="2">Soil9</strain>
    </source>
</reference>
<name>A0A6P2CSE1_9BACT</name>
<dbReference type="InterPro" id="IPR045584">
    <property type="entry name" value="Pilin-like"/>
</dbReference>
<feature type="compositionally biased region" description="Gly residues" evidence="1">
    <location>
        <begin position="342"/>
        <end position="353"/>
    </location>
</feature>
<gene>
    <name evidence="2" type="ORF">SOIL9_58810</name>
</gene>
<dbReference type="PROSITE" id="PS00409">
    <property type="entry name" value="PROKAR_NTER_METHYL"/>
    <property type="match status" value="1"/>
</dbReference>
<dbReference type="AlphaFoldDB" id="A0A6P2CSE1"/>
<dbReference type="Proteomes" id="UP000464178">
    <property type="component" value="Chromosome"/>
</dbReference>
<protein>
    <submittedName>
        <fullName evidence="2">: T2SJ</fullName>
    </submittedName>
</protein>
<dbReference type="RefSeq" id="WP_162666775.1">
    <property type="nucleotide sequence ID" value="NZ_LR593886.1"/>
</dbReference>
<feature type="compositionally biased region" description="Low complexity" evidence="1">
    <location>
        <begin position="318"/>
        <end position="341"/>
    </location>
</feature>
<dbReference type="NCBIfam" id="TIGR02532">
    <property type="entry name" value="IV_pilin_GFxxxE"/>
    <property type="match status" value="1"/>
</dbReference>
<feature type="compositionally biased region" description="Gly residues" evidence="1">
    <location>
        <begin position="384"/>
        <end position="393"/>
    </location>
</feature>
<dbReference type="InterPro" id="IPR012902">
    <property type="entry name" value="N_methyl_site"/>
</dbReference>
<keyword evidence="3" id="KW-1185">Reference proteome</keyword>
<evidence type="ECO:0000313" key="2">
    <source>
        <dbReference type="EMBL" id="VTR91833.1"/>
    </source>
</evidence>
<organism evidence="2 3">
    <name type="scientific">Gemmata massiliana</name>
    <dbReference type="NCBI Taxonomy" id="1210884"/>
    <lineage>
        <taxon>Bacteria</taxon>
        <taxon>Pseudomonadati</taxon>
        <taxon>Planctomycetota</taxon>
        <taxon>Planctomycetia</taxon>
        <taxon>Gemmatales</taxon>
        <taxon>Gemmataceae</taxon>
        <taxon>Gemmata</taxon>
    </lineage>
</organism>
<dbReference type="Pfam" id="PF07963">
    <property type="entry name" value="N_methyl"/>
    <property type="match status" value="1"/>
</dbReference>
<feature type="compositionally biased region" description="Low complexity" evidence="1">
    <location>
        <begin position="86"/>
        <end position="139"/>
    </location>
</feature>
<dbReference type="KEGG" id="gms:SOIL9_58810"/>
<sequence length="393" mass="39150">MLRSRRARSLRRAGFTLLEILLATVLATLLLAALYAMMSVTLRQTQSSRDASELEDLSRGIFNKMTVDLNGTLAPLPPRSGGNPLASTTSGSTGTSTGTSGTTTPSATTGSSGSAAQSASTTSTPATGTATGGAATTSTDTETDNPNPGAADFSFQGGVAGSEKQMVVFSGRVPEVFGRFGNPGEQIRADQRQIIYWVGPSGGLYRQERPWVTADGVRNSLDPDPEAPDAVLIAEEVSDVTFEYTDGTSWATDWDGTVPGPDGVTPLGPPRAIRVTLVLKVSTGKSNETVEKSLTQVIAVRSAPGTNTPPLVTPPVDGATDTSSGTTSGTTGSSSGTAGSTGSSGGSTGGASSSGGTTSSPSSGSSGGTKQSAGTSGASMSSGSTGGKSGGGK</sequence>
<accession>A0A6P2CSE1</accession>